<dbReference type="PROSITE" id="PS50102">
    <property type="entry name" value="RRM"/>
    <property type="match status" value="2"/>
</dbReference>
<evidence type="ECO:0000313" key="8">
    <source>
        <dbReference type="EMBL" id="KJB32557.1"/>
    </source>
</evidence>
<proteinExistence type="predicted"/>
<dbReference type="Gramene" id="KJB32557">
    <property type="protein sequence ID" value="KJB32557"/>
    <property type="gene ID" value="B456_005G246500"/>
</dbReference>
<feature type="region of interest" description="Disordered" evidence="6">
    <location>
        <begin position="471"/>
        <end position="598"/>
    </location>
</feature>
<feature type="domain" description="RRM" evidence="7">
    <location>
        <begin position="254"/>
        <end position="343"/>
    </location>
</feature>
<feature type="compositionally biased region" description="Basic and acidic residues" evidence="6">
    <location>
        <begin position="576"/>
        <end position="598"/>
    </location>
</feature>
<gene>
    <name evidence="8" type="ORF">B456_005G246500</name>
</gene>
<dbReference type="InterPro" id="IPR051945">
    <property type="entry name" value="RRM_MRD1_RNA_proc_ribogen"/>
</dbReference>
<feature type="domain" description="RRM" evidence="7">
    <location>
        <begin position="24"/>
        <end position="96"/>
    </location>
</feature>
<evidence type="ECO:0000256" key="1">
    <source>
        <dbReference type="ARBA" id="ARBA00004123"/>
    </source>
</evidence>
<evidence type="ECO:0000256" key="5">
    <source>
        <dbReference type="PROSITE-ProRule" id="PRU00176"/>
    </source>
</evidence>
<keyword evidence="9" id="KW-1185">Reference proteome</keyword>
<dbReference type="InterPro" id="IPR035979">
    <property type="entry name" value="RBD_domain_sf"/>
</dbReference>
<dbReference type="PANTHER" id="PTHR48039:SF5">
    <property type="entry name" value="RNA-BINDING PROTEIN 28"/>
    <property type="match status" value="1"/>
</dbReference>
<keyword evidence="3 5" id="KW-0694">RNA-binding</keyword>
<keyword evidence="4" id="KW-0539">Nucleus</keyword>
<dbReference type="Gene3D" id="3.30.70.330">
    <property type="match status" value="3"/>
</dbReference>
<dbReference type="SMART" id="SM00360">
    <property type="entry name" value="RRM"/>
    <property type="match status" value="3"/>
</dbReference>
<dbReference type="GO" id="GO:0005634">
    <property type="term" value="C:nucleus"/>
    <property type="evidence" value="ECO:0007669"/>
    <property type="project" value="UniProtKB-SubCell"/>
</dbReference>
<evidence type="ECO:0000259" key="7">
    <source>
        <dbReference type="PROSITE" id="PS50102"/>
    </source>
</evidence>
<dbReference type="SUPFAM" id="SSF54928">
    <property type="entry name" value="RNA-binding domain, RBD"/>
    <property type="match status" value="2"/>
</dbReference>
<dbReference type="InterPro" id="IPR000504">
    <property type="entry name" value="RRM_dom"/>
</dbReference>
<accession>A0A0D2NI19</accession>
<comment type="subcellular location">
    <subcellularLocation>
        <location evidence="1">Nucleus</location>
    </subcellularLocation>
</comment>
<feature type="compositionally biased region" description="Polar residues" evidence="6">
    <location>
        <begin position="566"/>
        <end position="575"/>
    </location>
</feature>
<dbReference type="STRING" id="29730.A0A0D2NI19"/>
<dbReference type="EMBL" id="CM001744">
    <property type="protein sequence ID" value="KJB32557.1"/>
    <property type="molecule type" value="Genomic_DNA"/>
</dbReference>
<protein>
    <recommendedName>
        <fullName evidence="7">RRM domain-containing protein</fullName>
    </recommendedName>
</protein>
<dbReference type="GO" id="GO:0003729">
    <property type="term" value="F:mRNA binding"/>
    <property type="evidence" value="ECO:0007669"/>
    <property type="project" value="TreeGrafter"/>
</dbReference>
<keyword evidence="2" id="KW-0677">Repeat</keyword>
<organism evidence="8 9">
    <name type="scientific">Gossypium raimondii</name>
    <name type="common">Peruvian cotton</name>
    <name type="synonym">Gossypium klotzschianum subsp. raimondii</name>
    <dbReference type="NCBI Taxonomy" id="29730"/>
    <lineage>
        <taxon>Eukaryota</taxon>
        <taxon>Viridiplantae</taxon>
        <taxon>Streptophyta</taxon>
        <taxon>Embryophyta</taxon>
        <taxon>Tracheophyta</taxon>
        <taxon>Spermatophyta</taxon>
        <taxon>Magnoliopsida</taxon>
        <taxon>eudicotyledons</taxon>
        <taxon>Gunneridae</taxon>
        <taxon>Pentapetalae</taxon>
        <taxon>rosids</taxon>
        <taxon>malvids</taxon>
        <taxon>Malvales</taxon>
        <taxon>Malvaceae</taxon>
        <taxon>Malvoideae</taxon>
        <taxon>Gossypium</taxon>
    </lineage>
</organism>
<dbReference type="OMA" id="CAKESGM"/>
<sequence length="598" mass="66374">MFSSSHQWGKLRSEKRPESEHSPSTAFVSNLLYSFTNSQLEETFSDVGPIRRCFMICCCCCGCLACAATEDATRAIELKNGSSVGGRKIGVKHAVESNPRFVYDAVETKNDTDGFTSTVDGHGSRMPKLEKPVQPRKVAALCADLADKENCSEKQRVTRTVIFGGLRNTEMAEAVHRCAKESGMVCAVTYPLPKEELDQHGLAQDGCKMDASAVLFTSVKSAHVAVAKIHQKEIQGGIVWARQLGGEGAKTQKWKLIIRNLPFKAKLNEIKDMFSVAGFVWDVFFPHNSEKGYLLFIQNHLKLLSKGFAIVKFTCKQDAENAIQKFNGKMFGKRPIAVHWAVPKRLYSGGTNAAVASDDDGLQSPNFHVSKTRFVIYKLLKSMTKKELKQFCIDAVTSQATKQKPILETVKKGKVVIKNQSRGVAFDQFLEHQHALGALRVLNNNPEMFGPEHRPIVEFTVDNVQTLKLRKAKLQAQQQDASDDSNNAHQMPNDKRTRKHSEFKKSKMENTVGEGKANKKPKLNPAGEKTKPSPSKENSEGSNRNSKGSNRKSKNCKTDPKPVVGSSDNVETNVNDTHKLKSKKVEAVLKPKERTRQG</sequence>
<evidence type="ECO:0000256" key="6">
    <source>
        <dbReference type="SAM" id="MobiDB-lite"/>
    </source>
</evidence>
<name>A0A0D2NI19_GOSRA</name>
<evidence type="ECO:0000313" key="9">
    <source>
        <dbReference type="Proteomes" id="UP000032304"/>
    </source>
</evidence>
<feature type="compositionally biased region" description="Basic and acidic residues" evidence="6">
    <location>
        <begin position="11"/>
        <end position="21"/>
    </location>
</feature>
<evidence type="ECO:0000256" key="2">
    <source>
        <dbReference type="ARBA" id="ARBA00022737"/>
    </source>
</evidence>
<dbReference type="AlphaFoldDB" id="A0A0D2NI19"/>
<dbReference type="FunFam" id="3.30.70.330:FF:000182">
    <property type="entry name" value="RNA-binding motif protein 28"/>
    <property type="match status" value="1"/>
</dbReference>
<dbReference type="Pfam" id="PF00076">
    <property type="entry name" value="RRM_1"/>
    <property type="match status" value="2"/>
</dbReference>
<reference evidence="8 9" key="1">
    <citation type="journal article" date="2012" name="Nature">
        <title>Repeated polyploidization of Gossypium genomes and the evolution of spinnable cotton fibres.</title>
        <authorList>
            <person name="Paterson A.H."/>
            <person name="Wendel J.F."/>
            <person name="Gundlach H."/>
            <person name="Guo H."/>
            <person name="Jenkins J."/>
            <person name="Jin D."/>
            <person name="Llewellyn D."/>
            <person name="Showmaker K.C."/>
            <person name="Shu S."/>
            <person name="Udall J."/>
            <person name="Yoo M.J."/>
            <person name="Byers R."/>
            <person name="Chen W."/>
            <person name="Doron-Faigenboim A."/>
            <person name="Duke M.V."/>
            <person name="Gong L."/>
            <person name="Grimwood J."/>
            <person name="Grover C."/>
            <person name="Grupp K."/>
            <person name="Hu G."/>
            <person name="Lee T.H."/>
            <person name="Li J."/>
            <person name="Lin L."/>
            <person name="Liu T."/>
            <person name="Marler B.S."/>
            <person name="Page J.T."/>
            <person name="Roberts A.W."/>
            <person name="Romanel E."/>
            <person name="Sanders W.S."/>
            <person name="Szadkowski E."/>
            <person name="Tan X."/>
            <person name="Tang H."/>
            <person name="Xu C."/>
            <person name="Wang J."/>
            <person name="Wang Z."/>
            <person name="Zhang D."/>
            <person name="Zhang L."/>
            <person name="Ashrafi H."/>
            <person name="Bedon F."/>
            <person name="Bowers J.E."/>
            <person name="Brubaker C.L."/>
            <person name="Chee P.W."/>
            <person name="Das S."/>
            <person name="Gingle A.R."/>
            <person name="Haigler C.H."/>
            <person name="Harker D."/>
            <person name="Hoffmann L.V."/>
            <person name="Hovav R."/>
            <person name="Jones D.C."/>
            <person name="Lemke C."/>
            <person name="Mansoor S."/>
            <person name="ur Rahman M."/>
            <person name="Rainville L.N."/>
            <person name="Rambani A."/>
            <person name="Reddy U.K."/>
            <person name="Rong J.K."/>
            <person name="Saranga Y."/>
            <person name="Scheffler B.E."/>
            <person name="Scheffler J.A."/>
            <person name="Stelly D.M."/>
            <person name="Triplett B.A."/>
            <person name="Van Deynze A."/>
            <person name="Vaslin M.F."/>
            <person name="Waghmare V.N."/>
            <person name="Walford S.A."/>
            <person name="Wright R.J."/>
            <person name="Zaki E.A."/>
            <person name="Zhang T."/>
            <person name="Dennis E.S."/>
            <person name="Mayer K.F."/>
            <person name="Peterson D.G."/>
            <person name="Rokhsar D.S."/>
            <person name="Wang X."/>
            <person name="Schmutz J."/>
        </authorList>
    </citation>
    <scope>NUCLEOTIDE SEQUENCE [LARGE SCALE GENOMIC DNA]</scope>
</reference>
<dbReference type="CDD" id="cd12416">
    <property type="entry name" value="RRM4_RBM28_like"/>
    <property type="match status" value="1"/>
</dbReference>
<dbReference type="InterPro" id="IPR012677">
    <property type="entry name" value="Nucleotide-bd_a/b_plait_sf"/>
</dbReference>
<evidence type="ECO:0000256" key="3">
    <source>
        <dbReference type="ARBA" id="ARBA00022884"/>
    </source>
</evidence>
<dbReference type="eggNOG" id="KOG0127">
    <property type="taxonomic scope" value="Eukaryota"/>
</dbReference>
<dbReference type="PANTHER" id="PTHR48039">
    <property type="entry name" value="RNA-BINDING MOTIF PROTEIN 14B"/>
    <property type="match status" value="1"/>
</dbReference>
<feature type="region of interest" description="Disordered" evidence="6">
    <location>
        <begin position="1"/>
        <end position="22"/>
    </location>
</feature>
<dbReference type="Proteomes" id="UP000032304">
    <property type="component" value="Chromosome 5"/>
</dbReference>
<evidence type="ECO:0000256" key="4">
    <source>
        <dbReference type="ARBA" id="ARBA00023242"/>
    </source>
</evidence>